<evidence type="ECO:0000256" key="3">
    <source>
        <dbReference type="ARBA" id="ARBA00022643"/>
    </source>
</evidence>
<comment type="cofactor">
    <cofactor evidence="1">
        <name>FMN</name>
        <dbReference type="ChEBI" id="CHEBI:58210"/>
    </cofactor>
</comment>
<keyword evidence="7" id="KW-1185">Reference proteome</keyword>
<dbReference type="Pfam" id="PF01613">
    <property type="entry name" value="Flavin_Reduct"/>
    <property type="match status" value="1"/>
</dbReference>
<dbReference type="PANTHER" id="PTHR33798:SF5">
    <property type="entry name" value="FLAVIN REDUCTASE LIKE DOMAIN-CONTAINING PROTEIN"/>
    <property type="match status" value="1"/>
</dbReference>
<reference evidence="6 7" key="1">
    <citation type="submission" date="2023-11" db="EMBL/GenBank/DDBJ databases">
        <title>Gilvimarinus fulvus sp. nov., isolated from the surface of Kelp.</title>
        <authorList>
            <person name="Sun Y.Y."/>
            <person name="Gong Y."/>
            <person name="Du Z.J."/>
        </authorList>
    </citation>
    <scope>NUCLEOTIDE SEQUENCE [LARGE SCALE GENOMIC DNA]</scope>
    <source>
        <strain evidence="6 7">SDUM040013</strain>
    </source>
</reference>
<gene>
    <name evidence="6" type="ORF">SCD92_09570</name>
</gene>
<name>A0ABU4RXH1_9GAMM</name>
<sequence length="216" mass="23930">MQFNRSDIDVMSPRFRAQFINSLSGYKSANLVATRSRDGKENVAIVSSVFHLGANPPLMGVIFRPHSAPRHSLENLLDTGEFTLNQVNMEIYRCAHQTSARFEREQSEFVEVGLTAEYEEGVFAPFVQQSRVKMGLKVVDHQIMCNKTELVVGEIFMVLAPAQSVVDDGYIDIAGLGAVAVSGLDSYHVGRPLERLAYAKPNQPVRPLVCETAQSE</sequence>
<proteinExistence type="inferred from homology"/>
<feature type="domain" description="Flavin reductase like" evidence="5">
    <location>
        <begin position="31"/>
        <end position="158"/>
    </location>
</feature>
<evidence type="ECO:0000256" key="1">
    <source>
        <dbReference type="ARBA" id="ARBA00001917"/>
    </source>
</evidence>
<protein>
    <submittedName>
        <fullName evidence="6">Flavin reductase</fullName>
    </submittedName>
</protein>
<keyword evidence="3" id="KW-0288">FMN</keyword>
<keyword evidence="2" id="KW-0285">Flavoprotein</keyword>
<evidence type="ECO:0000313" key="6">
    <source>
        <dbReference type="EMBL" id="MDX6849610.1"/>
    </source>
</evidence>
<dbReference type="InterPro" id="IPR012349">
    <property type="entry name" value="Split_barrel_FMN-bd"/>
</dbReference>
<evidence type="ECO:0000313" key="7">
    <source>
        <dbReference type="Proteomes" id="UP001273505"/>
    </source>
</evidence>
<organism evidence="6 7">
    <name type="scientific">Gilvimarinus gilvus</name>
    <dbReference type="NCBI Taxonomy" id="3058038"/>
    <lineage>
        <taxon>Bacteria</taxon>
        <taxon>Pseudomonadati</taxon>
        <taxon>Pseudomonadota</taxon>
        <taxon>Gammaproteobacteria</taxon>
        <taxon>Cellvibrionales</taxon>
        <taxon>Cellvibrionaceae</taxon>
        <taxon>Gilvimarinus</taxon>
    </lineage>
</organism>
<evidence type="ECO:0000256" key="2">
    <source>
        <dbReference type="ARBA" id="ARBA00022630"/>
    </source>
</evidence>
<dbReference type="RefSeq" id="WP_302724867.1">
    <property type="nucleotide sequence ID" value="NZ_JAULRU010000823.1"/>
</dbReference>
<accession>A0ABU4RXH1</accession>
<dbReference type="PANTHER" id="PTHR33798">
    <property type="entry name" value="FLAVOPROTEIN OXYGENASE"/>
    <property type="match status" value="1"/>
</dbReference>
<dbReference type="Proteomes" id="UP001273505">
    <property type="component" value="Unassembled WGS sequence"/>
</dbReference>
<evidence type="ECO:0000259" key="5">
    <source>
        <dbReference type="Pfam" id="PF01613"/>
    </source>
</evidence>
<evidence type="ECO:0000256" key="4">
    <source>
        <dbReference type="ARBA" id="ARBA00038054"/>
    </source>
</evidence>
<dbReference type="Gene3D" id="2.30.110.10">
    <property type="entry name" value="Electron Transport, Fmn-binding Protein, Chain A"/>
    <property type="match status" value="1"/>
</dbReference>
<dbReference type="InterPro" id="IPR002563">
    <property type="entry name" value="Flavin_Rdtase-like_dom"/>
</dbReference>
<comment type="caution">
    <text evidence="6">The sequence shown here is derived from an EMBL/GenBank/DDBJ whole genome shotgun (WGS) entry which is preliminary data.</text>
</comment>
<comment type="similarity">
    <text evidence="4">Belongs to the flavoredoxin family.</text>
</comment>
<dbReference type="EMBL" id="JAXAFO010000013">
    <property type="protein sequence ID" value="MDX6849610.1"/>
    <property type="molecule type" value="Genomic_DNA"/>
</dbReference>
<dbReference type="SUPFAM" id="SSF50475">
    <property type="entry name" value="FMN-binding split barrel"/>
    <property type="match status" value="1"/>
</dbReference>